<feature type="region of interest" description="Disordered" evidence="10">
    <location>
        <begin position="565"/>
        <end position="590"/>
    </location>
</feature>
<evidence type="ECO:0000256" key="4">
    <source>
        <dbReference type="ARBA" id="ARBA00022962"/>
    </source>
</evidence>
<comment type="caution">
    <text evidence="12">The sequence shown here is derived from an EMBL/GenBank/DDBJ whole genome shotgun (WGS) entry which is preliminary data.</text>
</comment>
<dbReference type="PANTHER" id="PTHR21235:SF2">
    <property type="entry name" value="IMIDAZOLE GLYCEROL PHOSPHATE SYNTHASE HISHF"/>
    <property type="match status" value="1"/>
</dbReference>
<comment type="catalytic activity">
    <reaction evidence="8">
        <text>L-glutamine + H2O = L-glutamate + NH4(+)</text>
        <dbReference type="Rhea" id="RHEA:15889"/>
        <dbReference type="ChEBI" id="CHEBI:15377"/>
        <dbReference type="ChEBI" id="CHEBI:28938"/>
        <dbReference type="ChEBI" id="CHEBI:29985"/>
        <dbReference type="ChEBI" id="CHEBI:58359"/>
        <dbReference type="EC" id="3.5.1.2"/>
    </reaction>
</comment>
<protein>
    <submittedName>
        <fullName evidence="12">Histidine biosynthesis bifunctional protein hisB</fullName>
        <ecNumber evidence="12">3.5.4.12</ecNumber>
    </submittedName>
</protein>
<dbReference type="GO" id="GO:0016829">
    <property type="term" value="F:lyase activity"/>
    <property type="evidence" value="ECO:0007669"/>
    <property type="project" value="UniProtKB-KW"/>
</dbReference>
<evidence type="ECO:0000313" key="13">
    <source>
        <dbReference type="Proteomes" id="UP001176521"/>
    </source>
</evidence>
<evidence type="ECO:0000256" key="10">
    <source>
        <dbReference type="SAM" id="MobiDB-lite"/>
    </source>
</evidence>
<gene>
    <name evidence="12" type="primary">HIS7</name>
    <name evidence="12" type="ORF">OC842_005236</name>
</gene>
<dbReference type="PANTHER" id="PTHR21235">
    <property type="entry name" value="IMIDAZOLE GLYCEROL PHOSPHATE SYNTHASE SUBUNIT HISF/H IGP SYNTHASE SUBUNIT HISF/H"/>
    <property type="match status" value="1"/>
</dbReference>
<dbReference type="Gene3D" id="3.40.50.880">
    <property type="match status" value="1"/>
</dbReference>
<dbReference type="Proteomes" id="UP001176521">
    <property type="component" value="Unassembled WGS sequence"/>
</dbReference>
<keyword evidence="6" id="KW-0456">Lyase</keyword>
<keyword evidence="5 9" id="KW-0368">Histidine biosynthesis</keyword>
<name>A0AAN6GCM3_9BASI</name>
<keyword evidence="13" id="KW-1185">Reference proteome</keyword>
<keyword evidence="2 9" id="KW-0028">Amino-acid biosynthesis</keyword>
<reference evidence="12" key="1">
    <citation type="journal article" date="2023" name="PhytoFront">
        <title>Draft Genome Resources of Seven Strains of Tilletia horrida, Causal Agent of Kernel Smut of Rice.</title>
        <authorList>
            <person name="Khanal S."/>
            <person name="Antony Babu S."/>
            <person name="Zhou X.G."/>
        </authorList>
    </citation>
    <scope>NUCLEOTIDE SEQUENCE</scope>
    <source>
        <strain evidence="12">TX3</strain>
    </source>
</reference>
<evidence type="ECO:0000256" key="1">
    <source>
        <dbReference type="ARBA" id="ARBA00005091"/>
    </source>
</evidence>
<dbReference type="CDD" id="cd01748">
    <property type="entry name" value="GATase1_IGP_Synthase"/>
    <property type="match status" value="1"/>
</dbReference>
<dbReference type="EMBL" id="JAPDMQ010000360">
    <property type="protein sequence ID" value="KAK0526274.1"/>
    <property type="molecule type" value="Genomic_DNA"/>
</dbReference>
<dbReference type="SUPFAM" id="SSF51366">
    <property type="entry name" value="Ribulose-phoshate binding barrel"/>
    <property type="match status" value="1"/>
</dbReference>
<dbReference type="PROSITE" id="PS51273">
    <property type="entry name" value="GATASE_TYPE_1"/>
    <property type="match status" value="1"/>
</dbReference>
<accession>A0AAN6GCM3</accession>
<feature type="region of interest" description="Disordered" evidence="10">
    <location>
        <begin position="303"/>
        <end position="322"/>
    </location>
</feature>
<evidence type="ECO:0000256" key="9">
    <source>
        <dbReference type="RuleBase" id="RU003657"/>
    </source>
</evidence>
<dbReference type="EC" id="3.5.4.12" evidence="12"/>
<dbReference type="Gene3D" id="3.20.20.70">
    <property type="entry name" value="Aldolase class I"/>
    <property type="match status" value="1"/>
</dbReference>
<sequence>MLYILDYGAGNVRSLANSITKLGHSFEWVKSPEDLLKADKLLFPGVGAFGSALESLRRQGYAEPLKQYIASGKPYMGICVGMQALFEASSESPGVPGLGVVPGTVERFSCTDALADGGTKAVPQMGWNTARVVKVEEAESSGGSNSRLSAHAARAYGLPTEEEGGENAAHYYFVHSYRAAYDPKIHAQWAHTVTQYGSEVFMSSVQHGNVFATQFHPEKSGAAGLKVLKAWLELKDEGAAAQSGLVERALLAPTEVKPRPQDGLTKRIVACLDVRTNDDGDLVVTKGESYDVREKADSSITATVPAAGASGSGSGSGNQTRAVRNLGKPVDLARRYYLEGADEITFLNITSFRSCPLQDQPMLAVLEHAAASIFVPLTIGGGIKDTVDPDGTPRPALEVAAAYFRAGADKVSIGSEAVYAVEDLLAKLPAGTYDPAQVRDEDLSGQTGIEAISKAYGAQAVVVSIDPRRVYLEPGSEVPRAHAPCVVSGLPGTPEEGKRWWYRCTVKGGREDRDVDVVQLARGVQRLGAGECLLNSIDRDGSNAGFDRQLVDLIKRSVQIPVIASSGAGNPTHFSDVFSPAQKQDQQQQPAPIVEAALAAGIFHRKECTIGEVKDHLRSRGFKIRSEHIEA</sequence>
<evidence type="ECO:0000313" key="12">
    <source>
        <dbReference type="EMBL" id="KAK0526274.1"/>
    </source>
</evidence>
<dbReference type="InterPro" id="IPR004651">
    <property type="entry name" value="HisF"/>
</dbReference>
<dbReference type="CDD" id="cd04731">
    <property type="entry name" value="HisF"/>
    <property type="match status" value="1"/>
</dbReference>
<evidence type="ECO:0000259" key="11">
    <source>
        <dbReference type="Pfam" id="PF00117"/>
    </source>
</evidence>
<dbReference type="InterPro" id="IPR006062">
    <property type="entry name" value="His_biosynth"/>
</dbReference>
<evidence type="ECO:0000256" key="2">
    <source>
        <dbReference type="ARBA" id="ARBA00022605"/>
    </source>
</evidence>
<evidence type="ECO:0000256" key="8">
    <source>
        <dbReference type="ARBA" id="ARBA00049534"/>
    </source>
</evidence>
<dbReference type="GO" id="GO:0004359">
    <property type="term" value="F:glutaminase activity"/>
    <property type="evidence" value="ECO:0007669"/>
    <property type="project" value="UniProtKB-EC"/>
</dbReference>
<comment type="catalytic activity">
    <reaction evidence="7">
        <text>5-[(5-phospho-1-deoxy-D-ribulos-1-ylimino)methylamino]-1-(5-phospho-beta-D-ribosyl)imidazole-4-carboxamide + L-glutamine = D-erythro-1-(imidazol-4-yl)glycerol 3-phosphate + 5-amino-1-(5-phospho-beta-D-ribosyl)imidazole-4-carboxamide + L-glutamate + H(+)</text>
        <dbReference type="Rhea" id="RHEA:24793"/>
        <dbReference type="ChEBI" id="CHEBI:15378"/>
        <dbReference type="ChEBI" id="CHEBI:29985"/>
        <dbReference type="ChEBI" id="CHEBI:58278"/>
        <dbReference type="ChEBI" id="CHEBI:58359"/>
        <dbReference type="ChEBI" id="CHEBI:58475"/>
        <dbReference type="ChEBI" id="CHEBI:58525"/>
        <dbReference type="EC" id="4.3.2.10"/>
    </reaction>
</comment>
<comment type="similarity">
    <text evidence="9">Belongs to the HisA/HisF family.</text>
</comment>
<dbReference type="HAMAP" id="MF_00278">
    <property type="entry name" value="HisH"/>
    <property type="match status" value="1"/>
</dbReference>
<evidence type="ECO:0000256" key="3">
    <source>
        <dbReference type="ARBA" id="ARBA00022801"/>
    </source>
</evidence>
<dbReference type="FunFam" id="3.40.50.880:FF:000039">
    <property type="entry name" value="Imidazole glycerol phosphate synthase hisHF"/>
    <property type="match status" value="1"/>
</dbReference>
<evidence type="ECO:0000256" key="7">
    <source>
        <dbReference type="ARBA" id="ARBA00047838"/>
    </source>
</evidence>
<dbReference type="InterPro" id="IPR010139">
    <property type="entry name" value="Imidazole-glycPsynth_HisH"/>
</dbReference>
<dbReference type="Pfam" id="PF00117">
    <property type="entry name" value="GATase"/>
    <property type="match status" value="1"/>
</dbReference>
<dbReference type="AlphaFoldDB" id="A0AAN6GCM3"/>
<dbReference type="Pfam" id="PF00977">
    <property type="entry name" value="His_biosynth"/>
    <property type="match status" value="2"/>
</dbReference>
<proteinExistence type="inferred from homology"/>
<evidence type="ECO:0000256" key="6">
    <source>
        <dbReference type="ARBA" id="ARBA00023239"/>
    </source>
</evidence>
<dbReference type="GO" id="GO:0000107">
    <property type="term" value="F:imidazoleglycerol-phosphate synthase activity"/>
    <property type="evidence" value="ECO:0007669"/>
    <property type="project" value="InterPro"/>
</dbReference>
<feature type="domain" description="Glutamine amidotransferase" evidence="11">
    <location>
        <begin position="4"/>
        <end position="222"/>
    </location>
</feature>
<organism evidence="12 13">
    <name type="scientific">Tilletia horrida</name>
    <dbReference type="NCBI Taxonomy" id="155126"/>
    <lineage>
        <taxon>Eukaryota</taxon>
        <taxon>Fungi</taxon>
        <taxon>Dikarya</taxon>
        <taxon>Basidiomycota</taxon>
        <taxon>Ustilaginomycotina</taxon>
        <taxon>Exobasidiomycetes</taxon>
        <taxon>Tilletiales</taxon>
        <taxon>Tilletiaceae</taxon>
        <taxon>Tilletia</taxon>
    </lineage>
</organism>
<dbReference type="GO" id="GO:0000105">
    <property type="term" value="P:L-histidine biosynthetic process"/>
    <property type="evidence" value="ECO:0007669"/>
    <property type="project" value="UniProtKB-KW"/>
</dbReference>
<dbReference type="NCBIfam" id="TIGR01855">
    <property type="entry name" value="IMP_synth_hisH"/>
    <property type="match status" value="1"/>
</dbReference>
<dbReference type="InterPro" id="IPR050064">
    <property type="entry name" value="IGPS_HisA/HisF"/>
</dbReference>
<keyword evidence="3 12" id="KW-0378">Hydrolase</keyword>
<dbReference type="InterPro" id="IPR013785">
    <property type="entry name" value="Aldolase_TIM"/>
</dbReference>
<evidence type="ECO:0000256" key="5">
    <source>
        <dbReference type="ARBA" id="ARBA00023102"/>
    </source>
</evidence>
<dbReference type="InterPro" id="IPR029062">
    <property type="entry name" value="Class_I_gatase-like"/>
</dbReference>
<keyword evidence="4" id="KW-0315">Glutamine amidotransferase</keyword>
<dbReference type="InterPro" id="IPR011060">
    <property type="entry name" value="RibuloseP-bd_barrel"/>
</dbReference>
<dbReference type="InterPro" id="IPR017926">
    <property type="entry name" value="GATASE"/>
</dbReference>
<dbReference type="GO" id="GO:0004132">
    <property type="term" value="F:dCMP deaminase activity"/>
    <property type="evidence" value="ECO:0007669"/>
    <property type="project" value="UniProtKB-EC"/>
</dbReference>
<dbReference type="SUPFAM" id="SSF52317">
    <property type="entry name" value="Class I glutamine amidotransferase-like"/>
    <property type="match status" value="1"/>
</dbReference>
<comment type="pathway">
    <text evidence="1">Amino-acid biosynthesis; L-histidine biosynthesis; L-histidine from 5-phospho-alpha-D-ribose 1-diphosphate: step 5/9.</text>
</comment>